<comment type="caution">
    <text evidence="2">The sequence shown here is derived from an EMBL/GenBank/DDBJ whole genome shotgun (WGS) entry which is preliminary data.</text>
</comment>
<keyword evidence="3" id="KW-1185">Reference proteome</keyword>
<evidence type="ECO:0000313" key="2">
    <source>
        <dbReference type="EMBL" id="MBE2997789.1"/>
    </source>
</evidence>
<feature type="compositionally biased region" description="Basic and acidic residues" evidence="1">
    <location>
        <begin position="136"/>
        <end position="145"/>
    </location>
</feature>
<accession>A0ABR9P1S6</accession>
<feature type="compositionally biased region" description="Basic and acidic residues" evidence="1">
    <location>
        <begin position="111"/>
        <end position="124"/>
    </location>
</feature>
<proteinExistence type="predicted"/>
<evidence type="ECO:0000256" key="1">
    <source>
        <dbReference type="SAM" id="MobiDB-lite"/>
    </source>
</evidence>
<sequence length="239" mass="25186">MAERPAGAAGGGRRTDTSGTGQEGPAERAGGPERPGVVQGQVVGSGTPESGHTPRAGAEPEEPATVRAHIADASPEPSGEGPGRRPVRRKPARKNRPLTPSKEQEQAQAQEPDRRAPAQREPSGREAAPQGSAAKASDRPWEGEPWRVVPHGMDLARVKERWTGAQGGFVDDPAQAVRDADALAAEVAEAVVAGIEERRARLRAVWDAGADTGSGAPDTESLRLVLREYRAYVERLTGD</sequence>
<feature type="compositionally biased region" description="Low complexity" evidence="1">
    <location>
        <begin position="36"/>
        <end position="46"/>
    </location>
</feature>
<dbReference type="RefSeq" id="WP_193120457.1">
    <property type="nucleotide sequence ID" value="NZ_JADBGI010000003.1"/>
</dbReference>
<feature type="region of interest" description="Disordered" evidence="1">
    <location>
        <begin position="1"/>
        <end position="147"/>
    </location>
</feature>
<protein>
    <submittedName>
        <fullName evidence="2">Uncharacterized protein</fullName>
    </submittedName>
</protein>
<evidence type="ECO:0000313" key="3">
    <source>
        <dbReference type="Proteomes" id="UP000806528"/>
    </source>
</evidence>
<dbReference type="Proteomes" id="UP000806528">
    <property type="component" value="Unassembled WGS sequence"/>
</dbReference>
<organism evidence="2 3">
    <name type="scientific">Nocardiopsis coralli</name>
    <dbReference type="NCBI Taxonomy" id="2772213"/>
    <lineage>
        <taxon>Bacteria</taxon>
        <taxon>Bacillati</taxon>
        <taxon>Actinomycetota</taxon>
        <taxon>Actinomycetes</taxon>
        <taxon>Streptosporangiales</taxon>
        <taxon>Nocardiopsidaceae</taxon>
        <taxon>Nocardiopsis</taxon>
    </lineage>
</organism>
<reference evidence="2 3" key="1">
    <citation type="submission" date="2020-09" db="EMBL/GenBank/DDBJ databases">
        <title>Diversity and distribution of actinomycetes associated with coral in the coast of Hainan.</title>
        <authorList>
            <person name="Li F."/>
        </authorList>
    </citation>
    <scope>NUCLEOTIDE SEQUENCE [LARGE SCALE GENOMIC DNA]</scope>
    <source>
        <strain evidence="2 3">HNM0947</strain>
    </source>
</reference>
<gene>
    <name evidence="2" type="ORF">IDM40_03560</name>
</gene>
<feature type="compositionally biased region" description="Basic residues" evidence="1">
    <location>
        <begin position="85"/>
        <end position="96"/>
    </location>
</feature>
<dbReference type="EMBL" id="JADBGI010000003">
    <property type="protein sequence ID" value="MBE2997789.1"/>
    <property type="molecule type" value="Genomic_DNA"/>
</dbReference>
<name>A0ABR9P1S6_9ACTN</name>